<dbReference type="PANTHER" id="PTHR15696:SF0">
    <property type="entry name" value="TELOMERASE-BINDING PROTEIN EST1A"/>
    <property type="match status" value="1"/>
</dbReference>
<evidence type="ECO:0000256" key="4">
    <source>
        <dbReference type="ARBA" id="ARBA00022490"/>
    </source>
</evidence>
<keyword evidence="9 12" id="KW-0866">Nonsense-mediated mRNA decay</keyword>
<sequence length="1715" mass="189577">MFVLDRDRWRPGTTRTKMAEELDRVRISAAELRAEATTLVTRRENNKDLREDGKRQRQREVKRPDIQRYHPGAGHRRKESVEADDSPQSPSQPVLTPYMDEAMSKLETPALGTVGSHSSPKPRVHRESSCQDEDMSSTEQRLLDSVLSNNSTESKGTEASGRKGAVKEAQGSDPGTRKTRKPDRQIYQAGSRRSKDFKDSGPNKDPEKGTVDVEHSGPSSEMEKGSREAELGHTDENKQESQPAGKPRDREENRGSSEVQGKGREENRGSSEVQGKGREENRGSSEVQGKGREEKGRGRRSKDSNRRQEQGKPGKRDGGTSGVSHEDAACVDTLMSKVEKLSMGDCPEIETEGKRGGDGEEGQNRRRKSGNEGRKGRTSVSGAEVTTTPEGGSSKKKDKGTRRPRGGERASQSDSAKRDPVEAEKGKSVEMAPEVGMLRQAKGRDKQQQQQRDSDRPQPRDNRFKKKDGDAERVTEEGDRSKANRPKAVTPSKRYSKSDIRRARNRTCSTSSASSGTSLDGPLEGDMRRALPGRGGIRDRVEVGSRGSAPPISTSRATGERGDGRRPNANHQRRRTNRDVSSSDSHDEFGWQKGRPRKTRGSDEDWSPERTPEKSGRGQRGGSVGGRGGILRVAVNRQTGSSHAVPASGEDQPNRRQSELPRGRGRGILVLPAHTDLTRSPEPGPKLFGGLKWGRGRGGRGGGTRRLWDPNNPDQKPALAARSQLSQHGVAQHPLYMMPHGGYGPLQFLDTDDEATGSPPVRKGEHFQGHPASAMAYYKFQNSDNPYCYPVPADASGTPPRYAYPYPVPYSGEVYPSPPFYNSYGPAGPGMVSAGPLLSPEEAEEQARGELGRLLRSVVSQELQLSNLLSRDHISLEGLERMAQFRAELLAMYERVILTDIEFSDSQNLDQALWKNVFYQVIERFRQMMKDSPTDTPPYVRNMLFTVLDEGAAFFDALLQKLQTVFQFKLEDYMDGMAIRARPLRKTVKYALISGQRCMICQGDIARYREQATDSANYGKARSWYLKAQQIAPKNGRPYNQLALLAVYTKRKLDAVYYYMRSLAASNPILTAKESLMGLFEEAKRKADDVERRKQQESEGASRGARGRGAGTGAGGAGGGGGGGGGRGSMDATREEIWIRPSRQPRGSWPESESGKDSDLDGELGTLGSRDLQKRFILSFLHAHGKLFTKVGMETFPAVAARVLQEFRVLLQHSPSPLGSTRLLQIITINMFTIHYAQSRDGDGDVRSIHQEQATALGLAMFGLLVQRCSQLVREVPTDSVCVDGCDVGSNCTDCAVEKMMRVSAFSPDLRELLPSAKVWSDWMLGHPEHWNPPPNSMESSPSVWVWLAELCNDLARVYHDEAALYKHGEEGEGEGEGEEDEELNLLLLQEDLLLAGFVPLLAAPQEPCYMDRSTDKANAADCKRITQLKYFLEALCGQEEPLLAFKGGKYVSMVKAPASTSEEQQKESQSDDVIVEAESSGSEADLGLEAELADGSENDIKELRARRHALTQELAQQQKRRDKIQEVLQTCRRLELRIQPVYLVPDTNGFIDHLVGLRSLVACGLYVVVVPLIVITELDGLAKGQQDARDGGAHARHVQEQAREAVAFLEKSFEAREPCLQALTSRGSQLDSIAFRSEDISGQKGTNDDVILSCCLHYCKDKPKDLVPAQKDGKVRLRREVVLLTDDRNLRVKALTRNVPVREIPAFLRWAKVG</sequence>
<dbReference type="GeneID" id="105907384"/>
<feature type="compositionally biased region" description="Low complexity" evidence="14">
    <location>
        <begin position="506"/>
        <end position="518"/>
    </location>
</feature>
<feature type="compositionally biased region" description="Basic and acidic residues" evidence="14">
    <location>
        <begin position="193"/>
        <end position="239"/>
    </location>
</feature>
<dbReference type="GO" id="GO:0004519">
    <property type="term" value="F:endonuclease activity"/>
    <property type="evidence" value="ECO:0007669"/>
    <property type="project" value="UniProtKB-UniRule"/>
</dbReference>
<keyword evidence="8 12" id="KW-0779">Telomere</keyword>
<feature type="compositionally biased region" description="Gly residues" evidence="14">
    <location>
        <begin position="1107"/>
        <end position="1128"/>
    </location>
</feature>
<dbReference type="Proteomes" id="UP000515152">
    <property type="component" value="Chromosome 8"/>
</dbReference>
<name>A0A6P8FVS3_CLUHA</name>
<evidence type="ECO:0000256" key="14">
    <source>
        <dbReference type="SAM" id="MobiDB-lite"/>
    </source>
</evidence>
<comment type="subcellular location">
    <subcellularLocation>
        <location evidence="2 12">Chromosome</location>
        <location evidence="2 12">Telomere</location>
    </subcellularLocation>
    <subcellularLocation>
        <location evidence="12">Nucleus</location>
        <location evidence="12">Nucleolus</location>
    </subcellularLocation>
    <subcellularLocation>
        <location evidence="12">Cytoplasm</location>
        <location evidence="12">Cytosol</location>
    </subcellularLocation>
</comment>
<dbReference type="InterPro" id="IPR019458">
    <property type="entry name" value="Est1-like_N"/>
</dbReference>
<keyword evidence="4 12" id="KW-0963">Cytoplasm</keyword>
<dbReference type="GO" id="GO:0005730">
    <property type="term" value="C:nucleolus"/>
    <property type="evidence" value="ECO:0007669"/>
    <property type="project" value="UniProtKB-SubCell"/>
</dbReference>
<dbReference type="Pfam" id="PF10373">
    <property type="entry name" value="EST1_DNA_bind"/>
    <property type="match status" value="1"/>
</dbReference>
<evidence type="ECO:0000256" key="9">
    <source>
        <dbReference type="ARBA" id="ARBA00023161"/>
    </source>
</evidence>
<keyword evidence="7 12" id="KW-0378">Hydrolase</keyword>
<keyword evidence="5" id="KW-0540">Nuclease</keyword>
<dbReference type="SUPFAM" id="SSF48452">
    <property type="entry name" value="TPR-like"/>
    <property type="match status" value="1"/>
</dbReference>
<dbReference type="InterPro" id="IPR011990">
    <property type="entry name" value="TPR-like_helical_dom_sf"/>
</dbReference>
<dbReference type="InterPro" id="IPR018834">
    <property type="entry name" value="DNA/RNA-bd_Est1-type"/>
</dbReference>
<keyword evidence="12" id="KW-0464">Manganese</keyword>
<organism evidence="16 17">
    <name type="scientific">Clupea harengus</name>
    <name type="common">Atlantic herring</name>
    <dbReference type="NCBI Taxonomy" id="7950"/>
    <lineage>
        <taxon>Eukaryota</taxon>
        <taxon>Metazoa</taxon>
        <taxon>Chordata</taxon>
        <taxon>Craniata</taxon>
        <taxon>Vertebrata</taxon>
        <taxon>Euteleostomi</taxon>
        <taxon>Actinopterygii</taxon>
        <taxon>Neopterygii</taxon>
        <taxon>Teleostei</taxon>
        <taxon>Clupei</taxon>
        <taxon>Clupeiformes</taxon>
        <taxon>Clupeoidei</taxon>
        <taxon>Clupeidae</taxon>
        <taxon>Clupea</taxon>
    </lineage>
</organism>
<feature type="compositionally biased region" description="Basic residues" evidence="14">
    <location>
        <begin position="394"/>
        <end position="404"/>
    </location>
</feature>
<feature type="compositionally biased region" description="Basic and acidic residues" evidence="14">
    <location>
        <begin position="41"/>
        <end position="68"/>
    </location>
</feature>
<dbReference type="GO" id="GO:0030145">
    <property type="term" value="F:manganese ion binding"/>
    <property type="evidence" value="ECO:0007669"/>
    <property type="project" value="UniProtKB-UniRule"/>
</dbReference>
<dbReference type="InterPro" id="IPR045153">
    <property type="entry name" value="Est1/Ebs1-like"/>
</dbReference>
<dbReference type="InterPro" id="IPR029060">
    <property type="entry name" value="PIN-like_dom_sf"/>
</dbReference>
<evidence type="ECO:0000256" key="8">
    <source>
        <dbReference type="ARBA" id="ARBA00022895"/>
    </source>
</evidence>
<evidence type="ECO:0000256" key="13">
    <source>
        <dbReference type="SAM" id="Coils"/>
    </source>
</evidence>
<evidence type="ECO:0000313" key="17">
    <source>
        <dbReference type="RefSeq" id="XP_031427495.1"/>
    </source>
</evidence>
<dbReference type="GO" id="GO:0043009">
    <property type="term" value="P:chordate embryonic development"/>
    <property type="evidence" value="ECO:0007669"/>
    <property type="project" value="Ensembl"/>
</dbReference>
<evidence type="ECO:0000259" key="15">
    <source>
        <dbReference type="SMART" id="SM00670"/>
    </source>
</evidence>
<comment type="function">
    <text evidence="12">Component of the telomerase ribonucleoprotein (RNP) complex that is essential for the replication of chromosome termini.</text>
</comment>
<dbReference type="CTD" id="23293"/>
<evidence type="ECO:0000256" key="10">
    <source>
        <dbReference type="ARBA" id="ARBA00023242"/>
    </source>
</evidence>
<dbReference type="GO" id="GO:0005829">
    <property type="term" value="C:cytosol"/>
    <property type="evidence" value="ECO:0007669"/>
    <property type="project" value="UniProtKB-SubCell"/>
</dbReference>
<dbReference type="GO" id="GO:0000184">
    <property type="term" value="P:nuclear-transcribed mRNA catabolic process, nonsense-mediated decay"/>
    <property type="evidence" value="ECO:0007669"/>
    <property type="project" value="UniProtKB-KW"/>
</dbReference>
<keyword evidence="13" id="KW-0175">Coiled coil</keyword>
<keyword evidence="10 12" id="KW-0539">Nucleus</keyword>
<dbReference type="KEGG" id="char:105907384"/>
<dbReference type="CDD" id="cd09885">
    <property type="entry name" value="PIN_Smg6-like"/>
    <property type="match status" value="1"/>
</dbReference>
<comment type="function">
    <text evidence="12">Plays a role in nonsense-mediated mRNA decay.</text>
</comment>
<protein>
    <recommendedName>
        <fullName evidence="11 12">Telomerase-binding protein EST1A</fullName>
        <ecNumber evidence="12">3.1.-.-</ecNumber>
    </recommendedName>
</protein>
<dbReference type="GO" id="GO:0000781">
    <property type="term" value="C:chromosome, telomeric region"/>
    <property type="evidence" value="ECO:0007669"/>
    <property type="project" value="UniProtKB-SubCell"/>
</dbReference>
<evidence type="ECO:0000256" key="11">
    <source>
        <dbReference type="ARBA" id="ARBA00069784"/>
    </source>
</evidence>
<accession>A0A6P8FVS3</accession>
<evidence type="ECO:0000256" key="1">
    <source>
        <dbReference type="ARBA" id="ARBA00001936"/>
    </source>
</evidence>
<evidence type="ECO:0000256" key="12">
    <source>
        <dbReference type="RuleBase" id="RU369098"/>
    </source>
</evidence>
<feature type="domain" description="PIN" evidence="15">
    <location>
        <begin position="1542"/>
        <end position="1693"/>
    </location>
</feature>
<comment type="domain">
    <text evidence="12">The PINc domain confers endonuclease activity and is expected to bind the catalytic metal ion.</text>
</comment>
<feature type="coiled-coil region" evidence="13">
    <location>
        <begin position="1494"/>
        <end position="1528"/>
    </location>
</feature>
<keyword evidence="3 12" id="KW-0158">Chromosome</keyword>
<gene>
    <name evidence="17" type="primary">smg6</name>
</gene>
<evidence type="ECO:0000256" key="2">
    <source>
        <dbReference type="ARBA" id="ARBA00004574"/>
    </source>
</evidence>
<dbReference type="Pfam" id="PF13638">
    <property type="entry name" value="PIN_4"/>
    <property type="match status" value="1"/>
</dbReference>
<feature type="compositionally biased region" description="Basic and acidic residues" evidence="14">
    <location>
        <begin position="652"/>
        <end position="662"/>
    </location>
</feature>
<feature type="compositionally biased region" description="Basic and acidic residues" evidence="14">
    <location>
        <begin position="415"/>
        <end position="428"/>
    </location>
</feature>
<dbReference type="GO" id="GO:0070034">
    <property type="term" value="F:telomerase RNA binding"/>
    <property type="evidence" value="ECO:0007669"/>
    <property type="project" value="TreeGrafter"/>
</dbReference>
<evidence type="ECO:0000256" key="6">
    <source>
        <dbReference type="ARBA" id="ARBA00022759"/>
    </source>
</evidence>
<feature type="region of interest" description="Disordered" evidence="14">
    <location>
        <begin position="38"/>
        <end position="712"/>
    </location>
</feature>
<evidence type="ECO:0000313" key="16">
    <source>
        <dbReference type="Proteomes" id="UP000515152"/>
    </source>
</evidence>
<feature type="compositionally biased region" description="Basic and acidic residues" evidence="14">
    <location>
        <begin position="1085"/>
        <end position="1097"/>
    </location>
</feature>
<keyword evidence="6 12" id="KW-0255">Endonuclease</keyword>
<feature type="compositionally biased region" description="Basic and acidic residues" evidence="14">
    <location>
        <begin position="442"/>
        <end position="482"/>
    </location>
</feature>
<proteinExistence type="predicted"/>
<dbReference type="InterPro" id="IPR002716">
    <property type="entry name" value="PIN_dom"/>
</dbReference>
<dbReference type="EC" id="3.1.-.-" evidence="12"/>
<feature type="compositionally biased region" description="Basic and acidic residues" evidence="14">
    <location>
        <begin position="351"/>
        <end position="375"/>
    </location>
</feature>
<evidence type="ECO:0000256" key="5">
    <source>
        <dbReference type="ARBA" id="ARBA00022722"/>
    </source>
</evidence>
<feature type="region of interest" description="Disordered" evidence="14">
    <location>
        <begin position="1085"/>
        <end position="1164"/>
    </location>
</feature>
<reference evidence="17" key="1">
    <citation type="submission" date="2025-08" db="UniProtKB">
        <authorList>
            <consortium name="RefSeq"/>
        </authorList>
    </citation>
    <scope>IDENTIFICATION</scope>
</reference>
<dbReference type="GO" id="GO:0042162">
    <property type="term" value="F:telomeric DNA binding"/>
    <property type="evidence" value="ECO:0007669"/>
    <property type="project" value="TreeGrafter"/>
</dbReference>
<feature type="compositionally biased region" description="Polar residues" evidence="14">
    <location>
        <begin position="378"/>
        <end position="391"/>
    </location>
</feature>
<keyword evidence="16" id="KW-1185">Reference proteome</keyword>
<dbReference type="FunFam" id="3.40.50.1010:FF:000014">
    <property type="entry name" value="telomerase-binding protein EST1A isoform X1"/>
    <property type="match status" value="1"/>
</dbReference>
<dbReference type="FunFam" id="1.25.40.10:FF:000094">
    <property type="entry name" value="telomerase-binding protein EST1A isoform X1"/>
    <property type="match status" value="1"/>
</dbReference>
<dbReference type="Gene3D" id="3.40.50.1010">
    <property type="entry name" value="5'-nuclease"/>
    <property type="match status" value="1"/>
</dbReference>
<dbReference type="Pfam" id="PF10374">
    <property type="entry name" value="EST1"/>
    <property type="match status" value="1"/>
</dbReference>
<evidence type="ECO:0000256" key="3">
    <source>
        <dbReference type="ARBA" id="ARBA00022454"/>
    </source>
</evidence>
<dbReference type="RefSeq" id="XP_031427495.1">
    <property type="nucleotide sequence ID" value="XM_031571635.2"/>
</dbReference>
<dbReference type="Gene3D" id="1.25.40.10">
    <property type="entry name" value="Tetratricopeptide repeat domain"/>
    <property type="match status" value="1"/>
</dbReference>
<feature type="compositionally biased region" description="Basic and acidic residues" evidence="14">
    <location>
        <begin position="600"/>
        <end position="616"/>
    </location>
</feature>
<keyword evidence="12" id="KW-0479">Metal-binding</keyword>
<comment type="cofactor">
    <cofactor evidence="1 12">
        <name>Mn(2+)</name>
        <dbReference type="ChEBI" id="CHEBI:29035"/>
    </cofactor>
</comment>
<feature type="compositionally biased region" description="Gly residues" evidence="14">
    <location>
        <begin position="618"/>
        <end position="629"/>
    </location>
</feature>
<evidence type="ECO:0000256" key="7">
    <source>
        <dbReference type="ARBA" id="ARBA00022801"/>
    </source>
</evidence>
<dbReference type="PANTHER" id="PTHR15696">
    <property type="entry name" value="SMG-7 SUPPRESSOR WITH MORPHOLOGICAL EFFECT ON GENITALIA PROTEIN 7"/>
    <property type="match status" value="1"/>
</dbReference>
<dbReference type="GO" id="GO:0016787">
    <property type="term" value="F:hydrolase activity"/>
    <property type="evidence" value="ECO:0007669"/>
    <property type="project" value="UniProtKB-KW"/>
</dbReference>
<dbReference type="OrthoDB" id="2017974at2759"/>
<dbReference type="SUPFAM" id="SSF88723">
    <property type="entry name" value="PIN domain-like"/>
    <property type="match status" value="1"/>
</dbReference>
<feature type="compositionally biased region" description="Basic and acidic residues" evidence="14">
    <location>
        <begin position="246"/>
        <end position="328"/>
    </location>
</feature>
<dbReference type="GO" id="GO:0005697">
    <property type="term" value="C:telomerase holoenzyme complex"/>
    <property type="evidence" value="ECO:0007669"/>
    <property type="project" value="TreeGrafter"/>
</dbReference>
<dbReference type="SMART" id="SM00670">
    <property type="entry name" value="PINc"/>
    <property type="match status" value="1"/>
</dbReference>